<reference evidence="3" key="1">
    <citation type="journal article" date="2019" name="Int. J. Syst. Evol. Microbiol.">
        <title>The Global Catalogue of Microorganisms (GCM) 10K type strain sequencing project: providing services to taxonomists for standard genome sequencing and annotation.</title>
        <authorList>
            <consortium name="The Broad Institute Genomics Platform"/>
            <consortium name="The Broad Institute Genome Sequencing Center for Infectious Disease"/>
            <person name="Wu L."/>
            <person name="Ma J."/>
        </authorList>
    </citation>
    <scope>NUCLEOTIDE SEQUENCE [LARGE SCALE GENOMIC DNA]</scope>
    <source>
        <strain evidence="3">JCM 4586</strain>
    </source>
</reference>
<dbReference type="SUPFAM" id="SSF47240">
    <property type="entry name" value="Ferritin-like"/>
    <property type="match status" value="1"/>
</dbReference>
<name>A0ABQ2YJP3_9ACTN</name>
<evidence type="ECO:0008006" key="4">
    <source>
        <dbReference type="Google" id="ProtNLM"/>
    </source>
</evidence>
<keyword evidence="3" id="KW-1185">Reference proteome</keyword>
<dbReference type="InterPro" id="IPR009078">
    <property type="entry name" value="Ferritin-like_SF"/>
</dbReference>
<dbReference type="Proteomes" id="UP000659223">
    <property type="component" value="Unassembled WGS sequence"/>
</dbReference>
<sequence>MQSMHDTDGTHARTTSTHTATGGNTTADPGAVAQPATFADWVRHFTDEAGRRRRTGDPDWAQDVRLPRAVRSSLQRFQVGESGDGANLIGKADRAGDPDYAAAVRLFVAEEQNHARLLALLLAADGAPLLDGHWSDAIFVRVRRLFGLRLELMVLTIAELVAVPYYRAVRDGVGQALPSEVAARILADEQRHIPFHCLRLRQSVGTLPGPLRRPAMTGWRLLLGAAAVFVAADHGAALRRLGVRRGHFVAQVMELSGGVVADALPPRP</sequence>
<gene>
    <name evidence="2" type="ORF">GCM10010324_32850</name>
</gene>
<accession>A0ABQ2YJP3</accession>
<evidence type="ECO:0000313" key="2">
    <source>
        <dbReference type="EMBL" id="GGX84647.1"/>
    </source>
</evidence>
<dbReference type="EMBL" id="BMUT01000006">
    <property type="protein sequence ID" value="GGX84647.1"/>
    <property type="molecule type" value="Genomic_DNA"/>
</dbReference>
<feature type="region of interest" description="Disordered" evidence="1">
    <location>
        <begin position="1"/>
        <end position="31"/>
    </location>
</feature>
<evidence type="ECO:0000256" key="1">
    <source>
        <dbReference type="SAM" id="MobiDB-lite"/>
    </source>
</evidence>
<organism evidence="2 3">
    <name type="scientific">Streptomyces hiroshimensis</name>
    <dbReference type="NCBI Taxonomy" id="66424"/>
    <lineage>
        <taxon>Bacteria</taxon>
        <taxon>Bacillati</taxon>
        <taxon>Actinomycetota</taxon>
        <taxon>Actinomycetes</taxon>
        <taxon>Kitasatosporales</taxon>
        <taxon>Streptomycetaceae</taxon>
        <taxon>Streptomyces</taxon>
    </lineage>
</organism>
<evidence type="ECO:0000313" key="3">
    <source>
        <dbReference type="Proteomes" id="UP000659223"/>
    </source>
</evidence>
<comment type="caution">
    <text evidence="2">The sequence shown here is derived from an EMBL/GenBank/DDBJ whole genome shotgun (WGS) entry which is preliminary data.</text>
</comment>
<dbReference type="InterPro" id="IPR012348">
    <property type="entry name" value="RNR-like"/>
</dbReference>
<protein>
    <recommendedName>
        <fullName evidence="4">Ferritin-like domain-containing protein</fullName>
    </recommendedName>
</protein>
<feature type="compositionally biased region" description="Low complexity" evidence="1">
    <location>
        <begin position="12"/>
        <end position="28"/>
    </location>
</feature>
<proteinExistence type="predicted"/>
<dbReference type="Gene3D" id="1.10.620.20">
    <property type="entry name" value="Ribonucleotide Reductase, subunit A"/>
    <property type="match status" value="1"/>
</dbReference>
<feature type="compositionally biased region" description="Basic and acidic residues" evidence="1">
    <location>
        <begin position="1"/>
        <end position="11"/>
    </location>
</feature>